<organism evidence="1">
    <name type="scientific">Siphoviridae sp. ct3r22</name>
    <dbReference type="NCBI Taxonomy" id="2825325"/>
    <lineage>
        <taxon>Viruses</taxon>
        <taxon>Duplodnaviria</taxon>
        <taxon>Heunggongvirae</taxon>
        <taxon>Uroviricota</taxon>
        <taxon>Caudoviricetes</taxon>
    </lineage>
</organism>
<dbReference type="EMBL" id="BK016180">
    <property type="protein sequence ID" value="DAG00401.1"/>
    <property type="molecule type" value="Genomic_DNA"/>
</dbReference>
<reference evidence="1" key="1">
    <citation type="journal article" date="2021" name="Proc. Natl. Acad. Sci. U.S.A.">
        <title>A Catalog of Tens of Thousands of Viruses from Human Metagenomes Reveals Hidden Associations with Chronic Diseases.</title>
        <authorList>
            <person name="Tisza M.J."/>
            <person name="Buck C.B."/>
        </authorList>
    </citation>
    <scope>NUCLEOTIDE SEQUENCE</scope>
    <source>
        <strain evidence="1">Ct3r22</strain>
    </source>
</reference>
<protein>
    <submittedName>
        <fullName evidence="1">Uncharacterized protein</fullName>
    </submittedName>
</protein>
<evidence type="ECO:0000313" key="1">
    <source>
        <dbReference type="EMBL" id="DAG00401.1"/>
    </source>
</evidence>
<proteinExistence type="predicted"/>
<accession>A0A8S5V0Z5</accession>
<name>A0A8S5V0Z5_9CAUD</name>
<sequence length="32" mass="3865">MHYGKKMLNRIVVKIFLKEKGYKLEQNVKLKS</sequence>